<dbReference type="CDD" id="cd00093">
    <property type="entry name" value="HTH_XRE"/>
    <property type="match status" value="1"/>
</dbReference>
<organism evidence="2 3">
    <name type="scientific">Pseudomonas azerbaijanorientalis</name>
    <dbReference type="NCBI Taxonomy" id="2842350"/>
    <lineage>
        <taxon>Bacteria</taxon>
        <taxon>Pseudomonadati</taxon>
        <taxon>Pseudomonadota</taxon>
        <taxon>Gammaproteobacteria</taxon>
        <taxon>Pseudomonadales</taxon>
        <taxon>Pseudomonadaceae</taxon>
        <taxon>Pseudomonas</taxon>
    </lineage>
</organism>
<proteinExistence type="predicted"/>
<reference evidence="2 3" key="1">
    <citation type="submission" date="2024-12" db="EMBL/GenBank/DDBJ databases">
        <title>Pseudomonas species isolated from Lotus nodules promote plant growth.</title>
        <authorList>
            <person name="Yu Y.-H."/>
            <person name="Kurtenbach J."/>
            <person name="Crosbie D."/>
            <person name="Brachmann A."/>
            <person name="Marin M."/>
        </authorList>
    </citation>
    <scope>NUCLEOTIDE SEQUENCE [LARGE SCALE GENOMIC DNA]</scope>
    <source>
        <strain evidence="2 3">PLb11B</strain>
    </source>
</reference>
<dbReference type="EMBL" id="JBJNUY010000004">
    <property type="protein sequence ID" value="MFL8999063.1"/>
    <property type="molecule type" value="Genomic_DNA"/>
</dbReference>
<name>A0ABW8W1A1_9PSED</name>
<dbReference type="Proteomes" id="UP001628646">
    <property type="component" value="Unassembled WGS sequence"/>
</dbReference>
<evidence type="ECO:0000313" key="3">
    <source>
        <dbReference type="Proteomes" id="UP001628646"/>
    </source>
</evidence>
<dbReference type="InterPro" id="IPR001387">
    <property type="entry name" value="Cro/C1-type_HTH"/>
</dbReference>
<sequence length="89" mass="9873">MELKQAFGSALRALRISRGLTQEDFALVSSRTFMSSLERGIKGATLEKIDELAGTIGVHPVSVIVACYLKKDPDIKLEDILEQVRNDLR</sequence>
<protein>
    <submittedName>
        <fullName evidence="2">Helix-turn-helix domain-containing protein</fullName>
    </submittedName>
</protein>
<dbReference type="InterPro" id="IPR010982">
    <property type="entry name" value="Lambda_DNA-bd_dom_sf"/>
</dbReference>
<gene>
    <name evidence="2" type="ORF">ACJ8NA_10405</name>
</gene>
<evidence type="ECO:0000313" key="2">
    <source>
        <dbReference type="EMBL" id="MFL8999063.1"/>
    </source>
</evidence>
<evidence type="ECO:0000259" key="1">
    <source>
        <dbReference type="PROSITE" id="PS50943"/>
    </source>
</evidence>
<dbReference type="Pfam" id="PF01381">
    <property type="entry name" value="HTH_3"/>
    <property type="match status" value="1"/>
</dbReference>
<dbReference type="SMART" id="SM00530">
    <property type="entry name" value="HTH_XRE"/>
    <property type="match status" value="1"/>
</dbReference>
<dbReference type="PROSITE" id="PS50943">
    <property type="entry name" value="HTH_CROC1"/>
    <property type="match status" value="1"/>
</dbReference>
<comment type="caution">
    <text evidence="2">The sequence shown here is derived from an EMBL/GenBank/DDBJ whole genome shotgun (WGS) entry which is preliminary data.</text>
</comment>
<accession>A0ABW8W1A1</accession>
<dbReference type="RefSeq" id="WP_407801380.1">
    <property type="nucleotide sequence ID" value="NZ_JBJNUX010000012.1"/>
</dbReference>
<keyword evidence="3" id="KW-1185">Reference proteome</keyword>
<feature type="domain" description="HTH cro/C1-type" evidence="1">
    <location>
        <begin position="11"/>
        <end position="63"/>
    </location>
</feature>
<dbReference type="Gene3D" id="1.10.260.40">
    <property type="entry name" value="lambda repressor-like DNA-binding domains"/>
    <property type="match status" value="1"/>
</dbReference>
<dbReference type="SUPFAM" id="SSF47413">
    <property type="entry name" value="lambda repressor-like DNA-binding domains"/>
    <property type="match status" value="1"/>
</dbReference>